<dbReference type="SUPFAM" id="SSF56752">
    <property type="entry name" value="D-aminoacid aminotransferase-like PLP-dependent enzymes"/>
    <property type="match status" value="1"/>
</dbReference>
<accession>A0A4Y9Y7K2</accession>
<sequence length="273" mass="29211">MASASTSAPDFELITATRYDPALLLPAQWNTAANDGQPSPFMLLRYHHARLADSAHTHGEPWASTAAALADPSSDLGWPVFERRFQAAVRATLSHTGVLGITLAPAAPLSADPTLASTITRDTSILPPGLPALIPVRLDVLPTPATEFTRTKTTKREQYADARERAGLPPFGGDADVLLFSDGGRVSETSVRNVAFFRGGQWATPGRASGCLEGVMRKWLLEQGRIILDEQVIGGSQRARKAGITKDSVKAGEMVLLFNGVEGCRLGMVEIVR</sequence>
<protein>
    <recommendedName>
        <fullName evidence="3">Aminodeoxychorismate lyase</fullName>
    </recommendedName>
</protein>
<keyword evidence="2" id="KW-1185">Reference proteome</keyword>
<dbReference type="Pfam" id="PF01063">
    <property type="entry name" value="Aminotran_4"/>
    <property type="match status" value="1"/>
</dbReference>
<dbReference type="InterPro" id="IPR036038">
    <property type="entry name" value="Aminotransferase-like"/>
</dbReference>
<evidence type="ECO:0000313" key="1">
    <source>
        <dbReference type="EMBL" id="TFY58494.1"/>
    </source>
</evidence>
<dbReference type="EMBL" id="SEOQ01000678">
    <property type="protein sequence ID" value="TFY58494.1"/>
    <property type="molecule type" value="Genomic_DNA"/>
</dbReference>
<dbReference type="Gene3D" id="3.20.10.10">
    <property type="entry name" value="D-amino Acid Aminotransferase, subunit A, domain 2"/>
    <property type="match status" value="1"/>
</dbReference>
<proteinExistence type="predicted"/>
<comment type="caution">
    <text evidence="1">The sequence shown here is derived from an EMBL/GenBank/DDBJ whole genome shotgun (WGS) entry which is preliminary data.</text>
</comment>
<evidence type="ECO:0000313" key="2">
    <source>
        <dbReference type="Proteomes" id="UP000298327"/>
    </source>
</evidence>
<reference evidence="1 2" key="1">
    <citation type="submission" date="2019-02" db="EMBL/GenBank/DDBJ databases">
        <title>Genome sequencing of the rare red list fungi Dentipellis fragilis.</title>
        <authorList>
            <person name="Buettner E."/>
            <person name="Kellner H."/>
        </authorList>
    </citation>
    <scope>NUCLEOTIDE SEQUENCE [LARGE SCALE GENOMIC DNA]</scope>
    <source>
        <strain evidence="1 2">DSM 105465</strain>
    </source>
</reference>
<gene>
    <name evidence="1" type="ORF">EVG20_g8129</name>
</gene>
<dbReference type="AlphaFoldDB" id="A0A4Y9Y7K2"/>
<dbReference type="InterPro" id="IPR043132">
    <property type="entry name" value="BCAT-like_C"/>
</dbReference>
<dbReference type="GO" id="GO:0003824">
    <property type="term" value="F:catalytic activity"/>
    <property type="evidence" value="ECO:0007669"/>
    <property type="project" value="InterPro"/>
</dbReference>
<organism evidence="1 2">
    <name type="scientific">Dentipellis fragilis</name>
    <dbReference type="NCBI Taxonomy" id="205917"/>
    <lineage>
        <taxon>Eukaryota</taxon>
        <taxon>Fungi</taxon>
        <taxon>Dikarya</taxon>
        <taxon>Basidiomycota</taxon>
        <taxon>Agaricomycotina</taxon>
        <taxon>Agaricomycetes</taxon>
        <taxon>Russulales</taxon>
        <taxon>Hericiaceae</taxon>
        <taxon>Dentipellis</taxon>
    </lineage>
</organism>
<evidence type="ECO:0008006" key="3">
    <source>
        <dbReference type="Google" id="ProtNLM"/>
    </source>
</evidence>
<dbReference type="OrthoDB" id="64220at2759"/>
<dbReference type="Proteomes" id="UP000298327">
    <property type="component" value="Unassembled WGS sequence"/>
</dbReference>
<dbReference type="InterPro" id="IPR001544">
    <property type="entry name" value="Aminotrans_IV"/>
</dbReference>
<dbReference type="STRING" id="205917.A0A4Y9Y7K2"/>
<name>A0A4Y9Y7K2_9AGAM</name>